<evidence type="ECO:0000256" key="1">
    <source>
        <dbReference type="ARBA" id="ARBA00008857"/>
    </source>
</evidence>
<evidence type="ECO:0000313" key="7">
    <source>
        <dbReference type="EMBL" id="EOM74350.1"/>
    </source>
</evidence>
<dbReference type="Proteomes" id="UP000013525">
    <property type="component" value="Unassembled WGS sequence"/>
</dbReference>
<dbReference type="AlphaFoldDB" id="R7WGW4"/>
<dbReference type="InterPro" id="IPR010998">
    <property type="entry name" value="Integrase_recombinase_N"/>
</dbReference>
<dbReference type="PATRIC" id="fig|1273125.3.peg.4128"/>
<protein>
    <submittedName>
        <fullName evidence="7">XerC</fullName>
    </submittedName>
</protein>
<dbReference type="GO" id="GO:0015074">
    <property type="term" value="P:DNA integration"/>
    <property type="evidence" value="ECO:0007669"/>
    <property type="project" value="InterPro"/>
</dbReference>
<evidence type="ECO:0000256" key="4">
    <source>
        <dbReference type="PROSITE-ProRule" id="PRU01248"/>
    </source>
</evidence>
<dbReference type="InterPro" id="IPR050090">
    <property type="entry name" value="Tyrosine_recombinase_XerCD"/>
</dbReference>
<dbReference type="InterPro" id="IPR002104">
    <property type="entry name" value="Integrase_catalytic"/>
</dbReference>
<dbReference type="Pfam" id="PF00589">
    <property type="entry name" value="Phage_integrase"/>
    <property type="match status" value="1"/>
</dbReference>
<proteinExistence type="inferred from homology"/>
<dbReference type="PROSITE" id="PS51898">
    <property type="entry name" value="TYR_RECOMBINASE"/>
    <property type="match status" value="1"/>
</dbReference>
<dbReference type="eggNOG" id="COG4974">
    <property type="taxonomic scope" value="Bacteria"/>
</dbReference>
<evidence type="ECO:0000259" key="5">
    <source>
        <dbReference type="PROSITE" id="PS51898"/>
    </source>
</evidence>
<dbReference type="GO" id="GO:0003677">
    <property type="term" value="F:DNA binding"/>
    <property type="evidence" value="ECO:0007669"/>
    <property type="project" value="UniProtKB-UniRule"/>
</dbReference>
<organism evidence="7 8">
    <name type="scientific">Rhodococcus rhodnii LMG 5362</name>
    <dbReference type="NCBI Taxonomy" id="1273125"/>
    <lineage>
        <taxon>Bacteria</taxon>
        <taxon>Bacillati</taxon>
        <taxon>Actinomycetota</taxon>
        <taxon>Actinomycetes</taxon>
        <taxon>Mycobacteriales</taxon>
        <taxon>Nocardiaceae</taxon>
        <taxon>Rhodococcus</taxon>
    </lineage>
</organism>
<dbReference type="Gene3D" id="1.10.443.10">
    <property type="entry name" value="Intergrase catalytic core"/>
    <property type="match status" value="1"/>
</dbReference>
<reference evidence="7 8" key="1">
    <citation type="journal article" date="2013" name="Genome Announc.">
        <title>Draft Genome Sequence of Rhodococcus rhodnii Strain LMG5362, a Symbiont of Rhodnius prolixus (Hemiptera, Reduviidae, Triatominae), the Principle Vector of Trypanosoma cruzi.</title>
        <authorList>
            <person name="Pachebat J.A."/>
            <person name="van Keulen G."/>
            <person name="Whitten M.M."/>
            <person name="Girdwood S."/>
            <person name="Del Sol R."/>
            <person name="Dyson P.J."/>
            <person name="Facey P.D."/>
        </authorList>
    </citation>
    <scope>NUCLEOTIDE SEQUENCE [LARGE SCALE GENOMIC DNA]</scope>
    <source>
        <strain evidence="7 8">LMG 5362</strain>
    </source>
</reference>
<keyword evidence="3" id="KW-0233">DNA recombination</keyword>
<dbReference type="PANTHER" id="PTHR30349">
    <property type="entry name" value="PHAGE INTEGRASE-RELATED"/>
    <property type="match status" value="1"/>
</dbReference>
<comment type="caution">
    <text evidence="7">The sequence shown here is derived from an EMBL/GenBank/DDBJ whole genome shotgun (WGS) entry which is preliminary data.</text>
</comment>
<keyword evidence="8" id="KW-1185">Reference proteome</keyword>
<keyword evidence="2 4" id="KW-0238">DNA-binding</keyword>
<accession>R7WGW4</accession>
<dbReference type="PROSITE" id="PS51900">
    <property type="entry name" value="CB"/>
    <property type="match status" value="1"/>
</dbReference>
<evidence type="ECO:0000256" key="2">
    <source>
        <dbReference type="ARBA" id="ARBA00023125"/>
    </source>
</evidence>
<dbReference type="GO" id="GO:0006310">
    <property type="term" value="P:DNA recombination"/>
    <property type="evidence" value="ECO:0007669"/>
    <property type="project" value="UniProtKB-KW"/>
</dbReference>
<dbReference type="EMBL" id="APMY01000132">
    <property type="protein sequence ID" value="EOM74350.1"/>
    <property type="molecule type" value="Genomic_DNA"/>
</dbReference>
<evidence type="ECO:0000256" key="3">
    <source>
        <dbReference type="ARBA" id="ARBA00023172"/>
    </source>
</evidence>
<dbReference type="Gene3D" id="1.10.150.130">
    <property type="match status" value="1"/>
</dbReference>
<dbReference type="SUPFAM" id="SSF56349">
    <property type="entry name" value="DNA breaking-rejoining enzymes"/>
    <property type="match status" value="1"/>
</dbReference>
<name>R7WGW4_9NOCA</name>
<feature type="domain" description="Tyr recombinase" evidence="5">
    <location>
        <begin position="179"/>
        <end position="380"/>
    </location>
</feature>
<sequence>MLINRVHGGMLRAFRVRMPSGIGYWTVVDDGYEVEQVADRFLRELRFGRDRAESTTKSYAESVALFLRWCQRTHREWQTAAVDLASFIIWLKCTRADGGRVVAGPGVEPVRSPSRINKILVATRGFLSFAVTVKEAPQAVMTQLYELADSRDLPLAAQGEDATLRYRLRARHSLHEPETAVDRATDEEIVSLFQACLSARDRLIVLLLARAGLRRGELVGLRRSDLHLLPVNSVHKCAVPGAHVHVVRRENPNGAQAKSRFSRAVPLDFLVVRAIDLYLLDRAEQARAADCDFLLVNLFREPVGAPMSTGAINELFERLCRRAKLSRSITPHQARHGFASNLADSGASLDEIQELLGHASPSSSEPYLHPSPDRVRSAVERVSSPRELVEGLW</sequence>
<dbReference type="PANTHER" id="PTHR30349:SF41">
    <property type="entry name" value="INTEGRASE_RECOMBINASE PROTEIN MJ0367-RELATED"/>
    <property type="match status" value="1"/>
</dbReference>
<dbReference type="InterPro" id="IPR011010">
    <property type="entry name" value="DNA_brk_join_enz"/>
</dbReference>
<feature type="domain" description="Core-binding (CB)" evidence="6">
    <location>
        <begin position="32"/>
        <end position="131"/>
    </location>
</feature>
<comment type="similarity">
    <text evidence="1">Belongs to the 'phage' integrase family.</text>
</comment>
<evidence type="ECO:0000313" key="8">
    <source>
        <dbReference type="Proteomes" id="UP000013525"/>
    </source>
</evidence>
<dbReference type="InterPro" id="IPR013762">
    <property type="entry name" value="Integrase-like_cat_sf"/>
</dbReference>
<gene>
    <name evidence="7" type="ORF">Rrhod_4348</name>
</gene>
<dbReference type="CDD" id="cd00397">
    <property type="entry name" value="DNA_BRE_C"/>
    <property type="match status" value="1"/>
</dbReference>
<evidence type="ECO:0000259" key="6">
    <source>
        <dbReference type="PROSITE" id="PS51900"/>
    </source>
</evidence>
<dbReference type="InterPro" id="IPR044068">
    <property type="entry name" value="CB"/>
</dbReference>